<accession>A0ABX7N4X8</accession>
<evidence type="ECO:0000313" key="3">
    <source>
        <dbReference type="Proteomes" id="UP000663090"/>
    </source>
</evidence>
<dbReference type="RefSeq" id="WP_206715190.1">
    <property type="nucleotide sequence ID" value="NZ_CP071091.1"/>
</dbReference>
<dbReference type="PROSITE" id="PS51257">
    <property type="entry name" value="PROKAR_LIPOPROTEIN"/>
    <property type="match status" value="1"/>
</dbReference>
<keyword evidence="3" id="KW-1185">Reference proteome</keyword>
<organism evidence="2 3">
    <name type="scientific">Myxococcus landrumensis</name>
    <dbReference type="NCBI Taxonomy" id="2813577"/>
    <lineage>
        <taxon>Bacteria</taxon>
        <taxon>Pseudomonadati</taxon>
        <taxon>Myxococcota</taxon>
        <taxon>Myxococcia</taxon>
        <taxon>Myxococcales</taxon>
        <taxon>Cystobacterineae</taxon>
        <taxon>Myxococcaceae</taxon>
        <taxon>Myxococcus</taxon>
    </lineage>
</organism>
<evidence type="ECO:0000256" key="1">
    <source>
        <dbReference type="SAM" id="SignalP"/>
    </source>
</evidence>
<name>A0ABX7N4X8_9BACT</name>
<proteinExistence type="predicted"/>
<sequence>MHAPRHLSLLALGGLTFAVACGGFNNGPLEEGTVRGRLVGADARVAKVNVFGLPSMRADVSPDGRFELHGVPATSVELFMVASSTRAARTKVVAQGARITDLGDIVAPLGSFITVRLRDSGGNVPKEGEVEVDGTAFDDLPTDASTGEVRVGPLPEGCYTLEAKADTLAEVEQEVCVGVGEELVRDIVLGDDDDDDGGGVDDDG</sequence>
<evidence type="ECO:0000313" key="2">
    <source>
        <dbReference type="EMBL" id="QSQ13449.1"/>
    </source>
</evidence>
<reference evidence="2 3" key="1">
    <citation type="submission" date="2021-02" db="EMBL/GenBank/DDBJ databases">
        <title>De Novo genome assembly of isolated myxobacteria.</title>
        <authorList>
            <person name="Stevens D.C."/>
        </authorList>
    </citation>
    <scope>NUCLEOTIDE SEQUENCE [LARGE SCALE GENOMIC DNA]</scope>
    <source>
        <strain evidence="2 3">SCHIC003</strain>
    </source>
</reference>
<gene>
    <name evidence="2" type="ORF">JY572_34745</name>
</gene>
<dbReference type="Proteomes" id="UP000663090">
    <property type="component" value="Chromosome"/>
</dbReference>
<feature type="chain" id="PRO_5046169758" evidence="1">
    <location>
        <begin position="21"/>
        <end position="204"/>
    </location>
</feature>
<dbReference type="EMBL" id="CP071091">
    <property type="protein sequence ID" value="QSQ13449.1"/>
    <property type="molecule type" value="Genomic_DNA"/>
</dbReference>
<keyword evidence="1" id="KW-0732">Signal</keyword>
<protein>
    <submittedName>
        <fullName evidence="2">Carboxypeptidase regulatory-like domain-containing protein</fullName>
    </submittedName>
</protein>
<feature type="signal peptide" evidence="1">
    <location>
        <begin position="1"/>
        <end position="20"/>
    </location>
</feature>